<evidence type="ECO:0000256" key="4">
    <source>
        <dbReference type="ARBA" id="ARBA00016902"/>
    </source>
</evidence>
<dbReference type="EC" id="5.2.1.8" evidence="3 9"/>
<evidence type="ECO:0000313" key="13">
    <source>
        <dbReference type="EMBL" id="MBC2605654.1"/>
    </source>
</evidence>
<keyword evidence="5 9" id="KW-0697">Rotamase</keyword>
<reference evidence="13 14" key="1">
    <citation type="submission" date="2020-07" db="EMBL/GenBank/DDBJ databases">
        <authorList>
            <person name="Feng X."/>
        </authorList>
    </citation>
    <scope>NUCLEOTIDE SEQUENCE [LARGE SCALE GENOMIC DNA]</scope>
    <source>
        <strain evidence="13 14">JCM23202</strain>
    </source>
</reference>
<evidence type="ECO:0000256" key="9">
    <source>
        <dbReference type="HAMAP-Rule" id="MF_00303"/>
    </source>
</evidence>
<gene>
    <name evidence="9 13" type="primary">tig</name>
    <name evidence="13" type="ORF">H5P27_06320</name>
</gene>
<dbReference type="SUPFAM" id="SSF109998">
    <property type="entry name" value="Triger factor/SurA peptide-binding domain-like"/>
    <property type="match status" value="1"/>
</dbReference>
<dbReference type="InterPro" id="IPR036611">
    <property type="entry name" value="Trigger_fac_ribosome-bd_sf"/>
</dbReference>
<dbReference type="GO" id="GO:0003755">
    <property type="term" value="F:peptidyl-prolyl cis-trans isomerase activity"/>
    <property type="evidence" value="ECO:0007669"/>
    <property type="project" value="UniProtKB-UniRule"/>
</dbReference>
<keyword evidence="9" id="KW-0963">Cytoplasm</keyword>
<evidence type="ECO:0000256" key="6">
    <source>
        <dbReference type="ARBA" id="ARBA00023186"/>
    </source>
</evidence>
<dbReference type="SUPFAM" id="SSF102735">
    <property type="entry name" value="Trigger factor ribosome-binding domain"/>
    <property type="match status" value="1"/>
</dbReference>
<dbReference type="EMBL" id="JACHVC010000006">
    <property type="protein sequence ID" value="MBC2605654.1"/>
    <property type="molecule type" value="Genomic_DNA"/>
</dbReference>
<dbReference type="NCBIfam" id="TIGR00115">
    <property type="entry name" value="tig"/>
    <property type="match status" value="1"/>
</dbReference>
<evidence type="ECO:0000256" key="5">
    <source>
        <dbReference type="ARBA" id="ARBA00023110"/>
    </source>
</evidence>
<dbReference type="Pfam" id="PF05698">
    <property type="entry name" value="Trigger_C"/>
    <property type="match status" value="1"/>
</dbReference>
<dbReference type="HAMAP" id="MF_00303">
    <property type="entry name" value="Trigger_factor_Tig"/>
    <property type="match status" value="1"/>
</dbReference>
<dbReference type="Pfam" id="PF05697">
    <property type="entry name" value="Trigger_N"/>
    <property type="match status" value="1"/>
</dbReference>
<dbReference type="InterPro" id="IPR008880">
    <property type="entry name" value="Trigger_fac_C"/>
</dbReference>
<dbReference type="PANTHER" id="PTHR30560">
    <property type="entry name" value="TRIGGER FACTOR CHAPERONE AND PEPTIDYL-PROLYL CIS/TRANS ISOMERASE"/>
    <property type="match status" value="1"/>
</dbReference>
<dbReference type="GO" id="GO:0043022">
    <property type="term" value="F:ribosome binding"/>
    <property type="evidence" value="ECO:0007669"/>
    <property type="project" value="TreeGrafter"/>
</dbReference>
<dbReference type="PIRSF" id="PIRSF003095">
    <property type="entry name" value="Trigger_factor"/>
    <property type="match status" value="1"/>
</dbReference>
<feature type="domain" description="Trigger factor C-terminal" evidence="12">
    <location>
        <begin position="269"/>
        <end position="426"/>
    </location>
</feature>
<comment type="subcellular location">
    <subcellularLocation>
        <location evidence="9">Cytoplasm</location>
    </subcellularLocation>
    <text evidence="9">About half TF is bound to the ribosome near the polypeptide exit tunnel while the other half is free in the cytoplasm.</text>
</comment>
<keyword evidence="6 9" id="KW-0143">Chaperone</keyword>
<dbReference type="Proteomes" id="UP000526501">
    <property type="component" value="Unassembled WGS sequence"/>
</dbReference>
<keyword evidence="9" id="KW-0132">Cell division</keyword>
<evidence type="ECO:0000313" key="14">
    <source>
        <dbReference type="Proteomes" id="UP000526501"/>
    </source>
</evidence>
<dbReference type="PANTHER" id="PTHR30560:SF3">
    <property type="entry name" value="TRIGGER FACTOR-LIKE PROTEIN TIG, CHLOROPLASTIC"/>
    <property type="match status" value="1"/>
</dbReference>
<dbReference type="GO" id="GO:0015031">
    <property type="term" value="P:protein transport"/>
    <property type="evidence" value="ECO:0007669"/>
    <property type="project" value="UniProtKB-UniRule"/>
</dbReference>
<dbReference type="InterPro" id="IPR046357">
    <property type="entry name" value="PPIase_dom_sf"/>
</dbReference>
<dbReference type="Gene3D" id="3.30.70.1050">
    <property type="entry name" value="Trigger factor ribosome-binding domain"/>
    <property type="match status" value="1"/>
</dbReference>
<accession>A0A7X1B4R9</accession>
<dbReference type="RefSeq" id="WP_185659522.1">
    <property type="nucleotide sequence ID" value="NZ_CAWPOO010000006.1"/>
</dbReference>
<dbReference type="SUPFAM" id="SSF54534">
    <property type="entry name" value="FKBP-like"/>
    <property type="match status" value="1"/>
</dbReference>
<evidence type="ECO:0000259" key="12">
    <source>
        <dbReference type="Pfam" id="PF05698"/>
    </source>
</evidence>
<evidence type="ECO:0000256" key="2">
    <source>
        <dbReference type="ARBA" id="ARBA00005464"/>
    </source>
</evidence>
<dbReference type="InterPro" id="IPR008881">
    <property type="entry name" value="Trigger_fac_ribosome-bd_bac"/>
</dbReference>
<evidence type="ECO:0000256" key="3">
    <source>
        <dbReference type="ARBA" id="ARBA00013194"/>
    </source>
</evidence>
<keyword evidence="7 9" id="KW-0413">Isomerase</keyword>
<dbReference type="GO" id="GO:0005737">
    <property type="term" value="C:cytoplasm"/>
    <property type="evidence" value="ECO:0007669"/>
    <property type="project" value="UniProtKB-SubCell"/>
</dbReference>
<dbReference type="GO" id="GO:0051301">
    <property type="term" value="P:cell division"/>
    <property type="evidence" value="ECO:0007669"/>
    <property type="project" value="UniProtKB-KW"/>
</dbReference>
<dbReference type="AlphaFoldDB" id="A0A7X1B4R9"/>
<dbReference type="InterPro" id="IPR037041">
    <property type="entry name" value="Trigger_fac_C_sf"/>
</dbReference>
<sequence>MKIDIQDVNDTRKTLAVSFEASEIAAEETQLLKQFSKQAKIPGFRPGKAPVNMIRQRFGKQIKDELRQRVISKAYQDGTKESKLDLLNVVDLADAEIAADQDAELKFTVDVRPEFEISDYKELPVTGLSEEVGDEDVEAAITQIRTERAEFSPVEREAAKGDYVKFSHEGTIDGQAISEIAPEKPVYAKMPQTWEEIGSEHGLIPGLGDGLEGLKTGDKKEIEVEFPADFTVEALQGKKAVYAVEVQEVRERKLPELDEEFCKAQGAESVDQFKERVTEMVKGRKSQERRADIRRQVTEAISDKVNISLPQSLVDYETEMAMRQVVQSNVRKGISQDKLEENKDEIHAESKAAAEEAVKLQLILTQIAEKEEIKVEDADFSRFIMQRAYQSGQKPDDIVKELRKDQDQVRRIQSSLLYDKTLEFLVDQAKVTEA</sequence>
<organism evidence="13 14">
    <name type="scientific">Pelagicoccus albus</name>
    <dbReference type="NCBI Taxonomy" id="415222"/>
    <lineage>
        <taxon>Bacteria</taxon>
        <taxon>Pseudomonadati</taxon>
        <taxon>Verrucomicrobiota</taxon>
        <taxon>Opitutia</taxon>
        <taxon>Puniceicoccales</taxon>
        <taxon>Pelagicoccaceae</taxon>
        <taxon>Pelagicoccus</taxon>
    </lineage>
</organism>
<evidence type="ECO:0000256" key="1">
    <source>
        <dbReference type="ARBA" id="ARBA00000971"/>
    </source>
</evidence>
<comment type="domain">
    <text evidence="9">Consists of 3 domains; the N-terminus binds the ribosome, the middle domain has PPIase activity, while the C-terminus has intrinsic chaperone activity on its own.</text>
</comment>
<dbReference type="Pfam" id="PF00254">
    <property type="entry name" value="FKBP_C"/>
    <property type="match status" value="1"/>
</dbReference>
<dbReference type="InterPro" id="IPR001179">
    <property type="entry name" value="PPIase_FKBP_dom"/>
</dbReference>
<dbReference type="InterPro" id="IPR005215">
    <property type="entry name" value="Trig_fac"/>
</dbReference>
<comment type="caution">
    <text evidence="13">The sequence shown here is derived from an EMBL/GenBank/DDBJ whole genome shotgun (WGS) entry which is preliminary data.</text>
</comment>
<keyword evidence="14" id="KW-1185">Reference proteome</keyword>
<comment type="similarity">
    <text evidence="2 9">Belongs to the FKBP-type PPIase family. Tig subfamily.</text>
</comment>
<dbReference type="GO" id="GO:0051083">
    <property type="term" value="P:'de novo' cotranslational protein folding"/>
    <property type="evidence" value="ECO:0007669"/>
    <property type="project" value="TreeGrafter"/>
</dbReference>
<dbReference type="Gene3D" id="3.10.50.40">
    <property type="match status" value="1"/>
</dbReference>
<comment type="function">
    <text evidence="9">Involved in protein export. Acts as a chaperone by maintaining the newly synthesized protein in an open conformation. Functions as a peptidyl-prolyl cis-trans isomerase.</text>
</comment>
<protein>
    <recommendedName>
        <fullName evidence="4 9">Trigger factor</fullName>
        <shortName evidence="9">TF</shortName>
        <ecNumber evidence="3 9">5.2.1.8</ecNumber>
    </recommendedName>
    <alternativeName>
        <fullName evidence="8 9">PPIase</fullName>
    </alternativeName>
</protein>
<evidence type="ECO:0000259" key="10">
    <source>
        <dbReference type="Pfam" id="PF00254"/>
    </source>
</evidence>
<dbReference type="Gene3D" id="1.10.3120.10">
    <property type="entry name" value="Trigger factor, C-terminal domain"/>
    <property type="match status" value="1"/>
</dbReference>
<proteinExistence type="inferred from homology"/>
<evidence type="ECO:0000256" key="8">
    <source>
        <dbReference type="ARBA" id="ARBA00029986"/>
    </source>
</evidence>
<dbReference type="InterPro" id="IPR027304">
    <property type="entry name" value="Trigger_fact/SurA_dom_sf"/>
</dbReference>
<feature type="domain" description="Trigger factor ribosome-binding bacterial" evidence="11">
    <location>
        <begin position="1"/>
        <end position="144"/>
    </location>
</feature>
<name>A0A7X1B4R9_9BACT</name>
<evidence type="ECO:0000256" key="7">
    <source>
        <dbReference type="ARBA" id="ARBA00023235"/>
    </source>
</evidence>
<dbReference type="GO" id="GO:0044183">
    <property type="term" value="F:protein folding chaperone"/>
    <property type="evidence" value="ECO:0007669"/>
    <property type="project" value="TreeGrafter"/>
</dbReference>
<dbReference type="GO" id="GO:0043335">
    <property type="term" value="P:protein unfolding"/>
    <property type="evidence" value="ECO:0007669"/>
    <property type="project" value="TreeGrafter"/>
</dbReference>
<comment type="catalytic activity">
    <reaction evidence="1 9">
        <text>[protein]-peptidylproline (omega=180) = [protein]-peptidylproline (omega=0)</text>
        <dbReference type="Rhea" id="RHEA:16237"/>
        <dbReference type="Rhea" id="RHEA-COMP:10747"/>
        <dbReference type="Rhea" id="RHEA-COMP:10748"/>
        <dbReference type="ChEBI" id="CHEBI:83833"/>
        <dbReference type="ChEBI" id="CHEBI:83834"/>
        <dbReference type="EC" id="5.2.1.8"/>
    </reaction>
</comment>
<evidence type="ECO:0000259" key="11">
    <source>
        <dbReference type="Pfam" id="PF05697"/>
    </source>
</evidence>
<keyword evidence="9" id="KW-0131">Cell cycle</keyword>
<feature type="domain" description="PPIase FKBP-type" evidence="10">
    <location>
        <begin position="156"/>
        <end position="246"/>
    </location>
</feature>